<accession>A0A0A9AJ21</accession>
<organism evidence="2">
    <name type="scientific">Arundo donax</name>
    <name type="common">Giant reed</name>
    <name type="synonym">Donax arundinaceus</name>
    <dbReference type="NCBI Taxonomy" id="35708"/>
    <lineage>
        <taxon>Eukaryota</taxon>
        <taxon>Viridiplantae</taxon>
        <taxon>Streptophyta</taxon>
        <taxon>Embryophyta</taxon>
        <taxon>Tracheophyta</taxon>
        <taxon>Spermatophyta</taxon>
        <taxon>Magnoliopsida</taxon>
        <taxon>Liliopsida</taxon>
        <taxon>Poales</taxon>
        <taxon>Poaceae</taxon>
        <taxon>PACMAD clade</taxon>
        <taxon>Arundinoideae</taxon>
        <taxon>Arundineae</taxon>
        <taxon>Arundo</taxon>
    </lineage>
</organism>
<reference evidence="2" key="2">
    <citation type="journal article" date="2015" name="Data Brief">
        <title>Shoot transcriptome of the giant reed, Arundo donax.</title>
        <authorList>
            <person name="Barrero R.A."/>
            <person name="Guerrero F.D."/>
            <person name="Moolhuijzen P."/>
            <person name="Goolsby J.A."/>
            <person name="Tidwell J."/>
            <person name="Bellgard S.E."/>
            <person name="Bellgard M.I."/>
        </authorList>
    </citation>
    <scope>NUCLEOTIDE SEQUENCE</scope>
    <source>
        <tissue evidence="2">Shoot tissue taken approximately 20 cm above the soil surface</tissue>
    </source>
</reference>
<dbReference type="AlphaFoldDB" id="A0A0A9AJ21"/>
<feature type="region of interest" description="Disordered" evidence="1">
    <location>
        <begin position="1"/>
        <end position="72"/>
    </location>
</feature>
<proteinExistence type="predicted"/>
<evidence type="ECO:0000313" key="2">
    <source>
        <dbReference type="EMBL" id="JAD51679.1"/>
    </source>
</evidence>
<name>A0A0A9AJ21_ARUDO</name>
<sequence length="72" mass="7699">MMGPPRLPQSRRSALSPRTAPRSTGYTRARALCPSLPHSHDGTPSAASAMSPTNSTSTASRSFPGRWKYVAK</sequence>
<protein>
    <submittedName>
        <fullName evidence="2">Uncharacterized protein</fullName>
    </submittedName>
</protein>
<reference evidence="2" key="1">
    <citation type="submission" date="2014-09" db="EMBL/GenBank/DDBJ databases">
        <authorList>
            <person name="Magalhaes I.L.F."/>
            <person name="Oliveira U."/>
            <person name="Santos F.R."/>
            <person name="Vidigal T.H.D.A."/>
            <person name="Brescovit A.D."/>
            <person name="Santos A.J."/>
        </authorList>
    </citation>
    <scope>NUCLEOTIDE SEQUENCE</scope>
    <source>
        <tissue evidence="2">Shoot tissue taken approximately 20 cm above the soil surface</tissue>
    </source>
</reference>
<evidence type="ECO:0000256" key="1">
    <source>
        <dbReference type="SAM" id="MobiDB-lite"/>
    </source>
</evidence>
<dbReference type="EMBL" id="GBRH01246216">
    <property type="protein sequence ID" value="JAD51679.1"/>
    <property type="molecule type" value="Transcribed_RNA"/>
</dbReference>
<feature type="compositionally biased region" description="Polar residues" evidence="1">
    <location>
        <begin position="45"/>
        <end position="61"/>
    </location>
</feature>